<evidence type="ECO:0000256" key="4">
    <source>
        <dbReference type="ARBA" id="ARBA00023125"/>
    </source>
</evidence>
<dbReference type="GO" id="GO:0016987">
    <property type="term" value="F:sigma factor activity"/>
    <property type="evidence" value="ECO:0007669"/>
    <property type="project" value="UniProtKB-KW"/>
</dbReference>
<dbReference type="InterPro" id="IPR014296">
    <property type="entry name" value="RNA_pol_sigma-M_bacilli"/>
</dbReference>
<dbReference type="SUPFAM" id="SSF88659">
    <property type="entry name" value="Sigma3 and sigma4 domains of RNA polymerase sigma factors"/>
    <property type="match status" value="1"/>
</dbReference>
<dbReference type="NCBIfam" id="TIGR02937">
    <property type="entry name" value="sigma70-ECF"/>
    <property type="match status" value="1"/>
</dbReference>
<dbReference type="Gene3D" id="1.10.1740.10">
    <property type="match status" value="1"/>
</dbReference>
<dbReference type="CDD" id="cd06171">
    <property type="entry name" value="Sigma70_r4"/>
    <property type="match status" value="1"/>
</dbReference>
<keyword evidence="4" id="KW-0238">DNA-binding</keyword>
<dbReference type="Pfam" id="PF08281">
    <property type="entry name" value="Sigma70_r4_2"/>
    <property type="match status" value="1"/>
</dbReference>
<dbReference type="RefSeq" id="WP_127199812.1">
    <property type="nucleotide sequence ID" value="NZ_RZNX01000005.1"/>
</dbReference>
<dbReference type="EMBL" id="RZNX01000005">
    <property type="protein sequence ID" value="RUT29868.1"/>
    <property type="molecule type" value="Genomic_DNA"/>
</dbReference>
<dbReference type="InterPro" id="IPR039425">
    <property type="entry name" value="RNA_pol_sigma-70-like"/>
</dbReference>
<dbReference type="Pfam" id="PF04542">
    <property type="entry name" value="Sigma70_r2"/>
    <property type="match status" value="1"/>
</dbReference>
<name>A0A3S1B4R9_9BACL</name>
<dbReference type="Proteomes" id="UP000272464">
    <property type="component" value="Unassembled WGS sequence"/>
</dbReference>
<dbReference type="Gene3D" id="1.10.10.10">
    <property type="entry name" value="Winged helix-like DNA-binding domain superfamily/Winged helix DNA-binding domain"/>
    <property type="match status" value="1"/>
</dbReference>
<feature type="domain" description="RNA polymerase sigma-70 region 2" evidence="6">
    <location>
        <begin position="9"/>
        <end position="75"/>
    </location>
</feature>
<dbReference type="InterPro" id="IPR036388">
    <property type="entry name" value="WH-like_DNA-bd_sf"/>
</dbReference>
<gene>
    <name evidence="8" type="ORF">EJP77_13710</name>
</gene>
<evidence type="ECO:0000259" key="6">
    <source>
        <dbReference type="Pfam" id="PF04542"/>
    </source>
</evidence>
<accession>A0A3S1B4R9</accession>
<dbReference type="InterPro" id="IPR014284">
    <property type="entry name" value="RNA_pol_sigma-70_dom"/>
</dbReference>
<dbReference type="GO" id="GO:0006352">
    <property type="term" value="P:DNA-templated transcription initiation"/>
    <property type="evidence" value="ECO:0007669"/>
    <property type="project" value="InterPro"/>
</dbReference>
<dbReference type="OrthoDB" id="9795666at2"/>
<evidence type="ECO:0000256" key="1">
    <source>
        <dbReference type="ARBA" id="ARBA00010641"/>
    </source>
</evidence>
<sequence>MDHTQIEKIYREYKKDVYRYLLYLGKNHHLAEDLMQETFSRALVNLKPEHQDRVRPWLLRVAYRVFIDKMRKDNRMQSYDTDYFNELPEMDTPESLFMIKEKQQAVSEMLDSLTEVQRQTVLLYDFKGFSYQESADMMGIGLSRFKILLYRARQKLRNQQLNEQMMHRLYSDVI</sequence>
<evidence type="ECO:0000256" key="5">
    <source>
        <dbReference type="ARBA" id="ARBA00023163"/>
    </source>
</evidence>
<reference evidence="8 9" key="1">
    <citation type="submission" date="2018-12" db="EMBL/GenBank/DDBJ databases">
        <authorList>
            <person name="Sun L."/>
            <person name="Chen Z."/>
        </authorList>
    </citation>
    <scope>NUCLEOTIDE SEQUENCE [LARGE SCALE GENOMIC DNA]</scope>
    <source>
        <strain evidence="8 9">3-5-3</strain>
    </source>
</reference>
<organism evidence="8 9">
    <name type="scientific">Paenibacillus zeisoli</name>
    <dbReference type="NCBI Taxonomy" id="2496267"/>
    <lineage>
        <taxon>Bacteria</taxon>
        <taxon>Bacillati</taxon>
        <taxon>Bacillota</taxon>
        <taxon>Bacilli</taxon>
        <taxon>Bacillales</taxon>
        <taxon>Paenibacillaceae</taxon>
        <taxon>Paenibacillus</taxon>
    </lineage>
</organism>
<dbReference type="InterPro" id="IPR013325">
    <property type="entry name" value="RNA_pol_sigma_r2"/>
</dbReference>
<dbReference type="InterPro" id="IPR013324">
    <property type="entry name" value="RNA_pol_sigma_r3/r4-like"/>
</dbReference>
<dbReference type="AlphaFoldDB" id="A0A3S1B4R9"/>
<comment type="similarity">
    <text evidence="1">Belongs to the sigma-70 factor family. ECF subfamily.</text>
</comment>
<dbReference type="NCBIfam" id="TIGR02950">
    <property type="entry name" value="SigM_subfam"/>
    <property type="match status" value="1"/>
</dbReference>
<dbReference type="GO" id="GO:0003677">
    <property type="term" value="F:DNA binding"/>
    <property type="evidence" value="ECO:0007669"/>
    <property type="project" value="UniProtKB-KW"/>
</dbReference>
<keyword evidence="9" id="KW-1185">Reference proteome</keyword>
<dbReference type="InterPro" id="IPR007627">
    <property type="entry name" value="RNA_pol_sigma70_r2"/>
</dbReference>
<evidence type="ECO:0000256" key="2">
    <source>
        <dbReference type="ARBA" id="ARBA00023015"/>
    </source>
</evidence>
<evidence type="ECO:0000313" key="8">
    <source>
        <dbReference type="EMBL" id="RUT29868.1"/>
    </source>
</evidence>
<evidence type="ECO:0000313" key="9">
    <source>
        <dbReference type="Proteomes" id="UP000272464"/>
    </source>
</evidence>
<feature type="domain" description="RNA polymerase sigma factor 70 region 4 type 2" evidence="7">
    <location>
        <begin position="104"/>
        <end position="156"/>
    </location>
</feature>
<proteinExistence type="inferred from homology"/>
<protein>
    <submittedName>
        <fullName evidence="8">Sigma-70 family RNA polymerase sigma factor</fullName>
    </submittedName>
</protein>
<evidence type="ECO:0000256" key="3">
    <source>
        <dbReference type="ARBA" id="ARBA00023082"/>
    </source>
</evidence>
<comment type="caution">
    <text evidence="8">The sequence shown here is derived from an EMBL/GenBank/DDBJ whole genome shotgun (WGS) entry which is preliminary data.</text>
</comment>
<dbReference type="PANTHER" id="PTHR43133">
    <property type="entry name" value="RNA POLYMERASE ECF-TYPE SIGMA FACTO"/>
    <property type="match status" value="1"/>
</dbReference>
<keyword evidence="3" id="KW-0731">Sigma factor</keyword>
<dbReference type="SUPFAM" id="SSF88946">
    <property type="entry name" value="Sigma2 domain of RNA polymerase sigma factors"/>
    <property type="match status" value="1"/>
</dbReference>
<evidence type="ECO:0000259" key="7">
    <source>
        <dbReference type="Pfam" id="PF08281"/>
    </source>
</evidence>
<dbReference type="InterPro" id="IPR013249">
    <property type="entry name" value="RNA_pol_sigma70_r4_t2"/>
</dbReference>
<keyword evidence="2" id="KW-0805">Transcription regulation</keyword>
<keyword evidence="5" id="KW-0804">Transcription</keyword>
<dbReference type="PANTHER" id="PTHR43133:SF52">
    <property type="entry name" value="ECF RNA POLYMERASE SIGMA FACTOR SIGL"/>
    <property type="match status" value="1"/>
</dbReference>